<organism evidence="2 3">
    <name type="scientific">Pseudomonas mediterranea</name>
    <dbReference type="NCBI Taxonomy" id="183795"/>
    <lineage>
        <taxon>Bacteria</taxon>
        <taxon>Pseudomonadati</taxon>
        <taxon>Pseudomonadota</taxon>
        <taxon>Gammaproteobacteria</taxon>
        <taxon>Pseudomonadales</taxon>
        <taxon>Pseudomonadaceae</taxon>
        <taxon>Pseudomonas</taxon>
    </lineage>
</organism>
<dbReference type="AlphaFoldDB" id="A0AAX2D7G4"/>
<dbReference type="GeneID" id="76211314"/>
<dbReference type="InterPro" id="IPR021719">
    <property type="entry name" value="Prot_inh_I78"/>
</dbReference>
<evidence type="ECO:0000313" key="2">
    <source>
        <dbReference type="EMBL" id="SDU23140.1"/>
    </source>
</evidence>
<dbReference type="EMBL" id="LT629790">
    <property type="protein sequence ID" value="SDU23140.1"/>
    <property type="molecule type" value="Genomic_DNA"/>
</dbReference>
<evidence type="ECO:0000256" key="1">
    <source>
        <dbReference type="SAM" id="SignalP"/>
    </source>
</evidence>
<gene>
    <name evidence="2" type="ORF">SAMN05216476_1030</name>
</gene>
<keyword evidence="3" id="KW-1185">Reference proteome</keyword>
<accession>A0AAX2D7G4</accession>
<feature type="signal peptide" evidence="1">
    <location>
        <begin position="1"/>
        <end position="22"/>
    </location>
</feature>
<evidence type="ECO:0000313" key="3">
    <source>
        <dbReference type="Proteomes" id="UP000183772"/>
    </source>
</evidence>
<dbReference type="Pfam" id="PF11720">
    <property type="entry name" value="Inhibitor_I78"/>
    <property type="match status" value="1"/>
</dbReference>
<feature type="chain" id="PRO_5043645816" evidence="1">
    <location>
        <begin position="23"/>
        <end position="90"/>
    </location>
</feature>
<name>A0AAX2D7G4_9PSED</name>
<reference evidence="2 3" key="1">
    <citation type="submission" date="2016-10" db="EMBL/GenBank/DDBJ databases">
        <authorList>
            <person name="Varghese N."/>
            <person name="Submissions S."/>
        </authorList>
    </citation>
    <scope>NUCLEOTIDE SEQUENCE [LARGE SCALE GENOMIC DNA]</scope>
    <source>
        <strain evidence="2 3">DSM 16733</strain>
    </source>
</reference>
<dbReference type="Proteomes" id="UP000183772">
    <property type="component" value="Chromosome I"/>
</dbReference>
<sequence>MKNQLLILASTLLLGAAAHAQAACDATLVKDLIGKRFDAATEKDAKARAGADIVRSTQPGGIFMTKEGKKDNRLSIMVDGEGNIKSIDCN</sequence>
<keyword evidence="1" id="KW-0732">Signal</keyword>
<dbReference type="RefSeq" id="WP_047702394.1">
    <property type="nucleotide sequence ID" value="NZ_CAKKMJ010000159.1"/>
</dbReference>
<protein>
    <submittedName>
        <fullName evidence="2">Peptidase inhibitor I78 family protein</fullName>
    </submittedName>
</protein>
<proteinExistence type="predicted"/>
<dbReference type="Gene3D" id="3.30.10.10">
    <property type="entry name" value="Trypsin Inhibitor V, subunit A"/>
    <property type="match status" value="1"/>
</dbReference>